<keyword evidence="2" id="KW-1185">Reference proteome</keyword>
<sequence>MIFVTVGTHEQPFNRIVEYIDNLKRDGKIHDEVFIQTGYSTYEPKYCKWSKLIPYSEMEKNVADVRIVITHGGPASFIMALQVGKIPIVVPRQLDFNEHVNNHQVEFSMKIAERLGSIIPVVDIEELAETIKNYDYIVADMKKSIGSNNKNFCSDFEKIVQELY</sequence>
<dbReference type="EMBL" id="JBJURJ010000006">
    <property type="protein sequence ID" value="MFM9328712.1"/>
    <property type="molecule type" value="Genomic_DNA"/>
</dbReference>
<proteinExistence type="predicted"/>
<reference evidence="1" key="1">
    <citation type="submission" date="2024-12" db="EMBL/GenBank/DDBJ databases">
        <authorList>
            <person name="Wu N."/>
        </authorList>
    </citation>
    <scope>NUCLEOTIDE SEQUENCE</scope>
    <source>
        <strain evidence="1">P15</strain>
    </source>
</reference>
<organism evidence="1 2">
    <name type="scientific">Paenibacillus mesotrionivorans</name>
    <dbReference type="NCBI Taxonomy" id="3160968"/>
    <lineage>
        <taxon>Bacteria</taxon>
        <taxon>Bacillati</taxon>
        <taxon>Bacillota</taxon>
        <taxon>Bacilli</taxon>
        <taxon>Bacillales</taxon>
        <taxon>Paenibacillaceae</taxon>
        <taxon>Paenibacillus</taxon>
    </lineage>
</organism>
<name>A0ACC7P080_9BACL</name>
<evidence type="ECO:0000313" key="2">
    <source>
        <dbReference type="Proteomes" id="UP001631969"/>
    </source>
</evidence>
<protein>
    <submittedName>
        <fullName evidence="1">Glycosyltransferase</fullName>
    </submittedName>
</protein>
<comment type="caution">
    <text evidence="1">The sequence shown here is derived from an EMBL/GenBank/DDBJ whole genome shotgun (WGS) entry which is preliminary data.</text>
</comment>
<evidence type="ECO:0000313" key="1">
    <source>
        <dbReference type="EMBL" id="MFM9328712.1"/>
    </source>
</evidence>
<gene>
    <name evidence="1" type="ORF">ACI1P1_10470</name>
</gene>
<dbReference type="Proteomes" id="UP001631969">
    <property type="component" value="Unassembled WGS sequence"/>
</dbReference>
<accession>A0ACC7P080</accession>